<dbReference type="Gene3D" id="1.10.238.10">
    <property type="entry name" value="EF-hand"/>
    <property type="match status" value="1"/>
</dbReference>
<accession>A0A0M0J4T2</accession>
<organism evidence="4 5">
    <name type="scientific">Chrysochromulina tobinii</name>
    <dbReference type="NCBI Taxonomy" id="1460289"/>
    <lineage>
        <taxon>Eukaryota</taxon>
        <taxon>Haptista</taxon>
        <taxon>Haptophyta</taxon>
        <taxon>Prymnesiophyceae</taxon>
        <taxon>Prymnesiales</taxon>
        <taxon>Chrysochromulinaceae</taxon>
        <taxon>Chrysochromulina</taxon>
    </lineage>
</organism>
<evidence type="ECO:0000256" key="2">
    <source>
        <dbReference type="SAM" id="MobiDB-lite"/>
    </source>
</evidence>
<proteinExistence type="predicted"/>
<dbReference type="InterPro" id="IPR011992">
    <property type="entry name" value="EF-hand-dom_pair"/>
</dbReference>
<evidence type="ECO:0000259" key="3">
    <source>
        <dbReference type="PROSITE" id="PS50222"/>
    </source>
</evidence>
<evidence type="ECO:0000256" key="1">
    <source>
        <dbReference type="ARBA" id="ARBA00022837"/>
    </source>
</evidence>
<name>A0A0M0J4T2_9EUKA</name>
<feature type="compositionally biased region" description="Basic residues" evidence="2">
    <location>
        <begin position="1"/>
        <end position="12"/>
    </location>
</feature>
<dbReference type="SMART" id="SM00054">
    <property type="entry name" value="EFh"/>
    <property type="match status" value="1"/>
</dbReference>
<dbReference type="Pfam" id="PF13405">
    <property type="entry name" value="EF-hand_6"/>
    <property type="match status" value="1"/>
</dbReference>
<keyword evidence="1" id="KW-0106">Calcium</keyword>
<dbReference type="PROSITE" id="PS00018">
    <property type="entry name" value="EF_HAND_1"/>
    <property type="match status" value="1"/>
</dbReference>
<dbReference type="GO" id="GO:0005509">
    <property type="term" value="F:calcium ion binding"/>
    <property type="evidence" value="ECO:0007669"/>
    <property type="project" value="InterPro"/>
</dbReference>
<evidence type="ECO:0000313" key="4">
    <source>
        <dbReference type="EMBL" id="KOO21649.1"/>
    </source>
</evidence>
<dbReference type="AlphaFoldDB" id="A0A0M0J4T2"/>
<sequence>MAAARAKKKRERAAREHQLDQETDRLFEKYDTSKSGLIEKEELRAMLMAIEQEKGQLTLVSEAGLEKLLDRMLKNYGEEGPEGLGVSRENALTAMKRYRAWLKHEEMIERLFRQADANDSRTLERGGEIKVFLTLVVNEFPELRGITVEDSDVDFILERCDGFKDGVKNEVIDMEEAGPAVATWIQVVRAKVRPPRRLKPRHRGTSSH</sequence>
<dbReference type="InterPro" id="IPR018247">
    <property type="entry name" value="EF_Hand_1_Ca_BS"/>
</dbReference>
<comment type="caution">
    <text evidence="4">The sequence shown here is derived from an EMBL/GenBank/DDBJ whole genome shotgun (WGS) entry which is preliminary data.</text>
</comment>
<dbReference type="PROSITE" id="PS50222">
    <property type="entry name" value="EF_HAND_2"/>
    <property type="match status" value="1"/>
</dbReference>
<dbReference type="InterPro" id="IPR002048">
    <property type="entry name" value="EF_hand_dom"/>
</dbReference>
<gene>
    <name evidence="4" type="ORF">Ctob_000945</name>
</gene>
<dbReference type="Proteomes" id="UP000037460">
    <property type="component" value="Unassembled WGS sequence"/>
</dbReference>
<keyword evidence="5" id="KW-1185">Reference proteome</keyword>
<feature type="region of interest" description="Disordered" evidence="2">
    <location>
        <begin position="1"/>
        <end position="21"/>
    </location>
</feature>
<feature type="domain" description="EF-hand" evidence="3">
    <location>
        <begin position="18"/>
        <end position="53"/>
    </location>
</feature>
<protein>
    <recommendedName>
        <fullName evidence="3">EF-hand domain-containing protein</fullName>
    </recommendedName>
</protein>
<reference evidence="5" key="1">
    <citation type="journal article" date="2015" name="PLoS Genet.">
        <title>Genome Sequence and Transcriptome Analyses of Chrysochromulina tobin: Metabolic Tools for Enhanced Algal Fitness in the Prominent Order Prymnesiales (Haptophyceae).</title>
        <authorList>
            <person name="Hovde B.T."/>
            <person name="Deodato C.R."/>
            <person name="Hunsperger H.M."/>
            <person name="Ryken S.A."/>
            <person name="Yost W."/>
            <person name="Jha R.K."/>
            <person name="Patterson J."/>
            <person name="Monnat R.J. Jr."/>
            <person name="Barlow S.B."/>
            <person name="Starkenburg S.R."/>
            <person name="Cattolico R.A."/>
        </authorList>
    </citation>
    <scope>NUCLEOTIDE SEQUENCE</scope>
    <source>
        <strain evidence="5">CCMP291</strain>
    </source>
</reference>
<dbReference type="SUPFAM" id="SSF47473">
    <property type="entry name" value="EF-hand"/>
    <property type="match status" value="1"/>
</dbReference>
<evidence type="ECO:0000313" key="5">
    <source>
        <dbReference type="Proteomes" id="UP000037460"/>
    </source>
</evidence>
<dbReference type="EMBL" id="JWZX01003346">
    <property type="protein sequence ID" value="KOO21649.1"/>
    <property type="molecule type" value="Genomic_DNA"/>
</dbReference>